<dbReference type="Proteomes" id="UP001346869">
    <property type="component" value="Unassembled WGS sequence"/>
</dbReference>
<reference evidence="3 4" key="2">
    <citation type="journal article" date="2023" name="Mol. Biol. Evol.">
        <title>Genomics of Secondarily Temperate Adaptation in the Only Non-Antarctic Icefish.</title>
        <authorList>
            <person name="Rivera-Colon A.G."/>
            <person name="Rayamajhi N."/>
            <person name="Minhas B.F."/>
            <person name="Madrigal G."/>
            <person name="Bilyk K.T."/>
            <person name="Yoon V."/>
            <person name="Hune M."/>
            <person name="Gregory S."/>
            <person name="Cheng C.H.C."/>
            <person name="Catchen J.M."/>
        </authorList>
    </citation>
    <scope>NUCLEOTIDE SEQUENCE [LARGE SCALE GENOMIC DNA]</scope>
    <source>
        <strain evidence="3">JMC-PN-2008</strain>
    </source>
</reference>
<comment type="caution">
    <text evidence="3">The sequence shown here is derived from an EMBL/GenBank/DDBJ whole genome shotgun (WGS) entry which is preliminary data.</text>
</comment>
<dbReference type="AlphaFoldDB" id="A0AAN7WV94"/>
<accession>A0AAN7WV94</accession>
<dbReference type="InterPro" id="IPR051093">
    <property type="entry name" value="Neuroligin/BSAL"/>
</dbReference>
<dbReference type="Pfam" id="PF00135">
    <property type="entry name" value="COesterase"/>
    <property type="match status" value="1"/>
</dbReference>
<dbReference type="InterPro" id="IPR002018">
    <property type="entry name" value="CarbesteraseB"/>
</dbReference>
<organism evidence="3 4">
    <name type="scientific">Eleginops maclovinus</name>
    <name type="common">Patagonian blennie</name>
    <name type="synonym">Eleginus maclovinus</name>
    <dbReference type="NCBI Taxonomy" id="56733"/>
    <lineage>
        <taxon>Eukaryota</taxon>
        <taxon>Metazoa</taxon>
        <taxon>Chordata</taxon>
        <taxon>Craniata</taxon>
        <taxon>Vertebrata</taxon>
        <taxon>Euteleostomi</taxon>
        <taxon>Actinopterygii</taxon>
        <taxon>Neopterygii</taxon>
        <taxon>Teleostei</taxon>
        <taxon>Neoteleostei</taxon>
        <taxon>Acanthomorphata</taxon>
        <taxon>Eupercaria</taxon>
        <taxon>Perciformes</taxon>
        <taxon>Notothenioidei</taxon>
        <taxon>Eleginopidae</taxon>
        <taxon>Eleginops</taxon>
    </lineage>
</organism>
<comment type="similarity">
    <text evidence="1">Belongs to the type-B carboxylesterase/lipase family.</text>
</comment>
<reference evidence="3 4" key="1">
    <citation type="journal article" date="2023" name="Genes (Basel)">
        <title>Chromosome-Level Genome Assembly and Circadian Gene Repertoire of the Patagonia Blennie Eleginops maclovinus-The Closest Ancestral Proxy of Antarctic Cryonotothenioids.</title>
        <authorList>
            <person name="Cheng C.C."/>
            <person name="Rivera-Colon A.G."/>
            <person name="Minhas B.F."/>
            <person name="Wilson L."/>
            <person name="Rayamajhi N."/>
            <person name="Vargas-Chacoff L."/>
            <person name="Catchen J.M."/>
        </authorList>
    </citation>
    <scope>NUCLEOTIDE SEQUENCE [LARGE SCALE GENOMIC DNA]</scope>
    <source>
        <strain evidence="3">JMC-PN-2008</strain>
    </source>
</reference>
<sequence length="121" mass="13732">MYEFQHCPLMHGSTRPTFVKADHYDDSLFFLGSCFCTGHTVVTGHMSQEEEELSKLAMEYIKNFARSGSPNGPGLVDWPLYDHNKNYLNLNLQQTVGQGLEQNRAQVLDVVLKSHTVNDEL</sequence>
<feature type="domain" description="Carboxylesterase type B" evidence="2">
    <location>
        <begin position="1"/>
        <end position="106"/>
    </location>
</feature>
<dbReference type="InterPro" id="IPR029058">
    <property type="entry name" value="AB_hydrolase_fold"/>
</dbReference>
<dbReference type="Gene3D" id="3.40.50.1820">
    <property type="entry name" value="alpha/beta hydrolase"/>
    <property type="match status" value="1"/>
</dbReference>
<evidence type="ECO:0000256" key="1">
    <source>
        <dbReference type="ARBA" id="ARBA00005964"/>
    </source>
</evidence>
<evidence type="ECO:0000313" key="4">
    <source>
        <dbReference type="Proteomes" id="UP001346869"/>
    </source>
</evidence>
<proteinExistence type="inferred from homology"/>
<gene>
    <name evidence="3" type="ORF">PBY51_014214</name>
</gene>
<keyword evidence="4" id="KW-1185">Reference proteome</keyword>
<dbReference type="EMBL" id="JAUZQC010000023">
    <property type="protein sequence ID" value="KAK5849917.1"/>
    <property type="molecule type" value="Genomic_DNA"/>
</dbReference>
<evidence type="ECO:0000259" key="2">
    <source>
        <dbReference type="Pfam" id="PF00135"/>
    </source>
</evidence>
<protein>
    <recommendedName>
        <fullName evidence="2">Carboxylesterase type B domain-containing protein</fullName>
    </recommendedName>
</protein>
<dbReference type="PANTHER" id="PTHR43903">
    <property type="entry name" value="NEUROLIGIN"/>
    <property type="match status" value="1"/>
</dbReference>
<dbReference type="SUPFAM" id="SSF53474">
    <property type="entry name" value="alpha/beta-Hydrolases"/>
    <property type="match status" value="1"/>
</dbReference>
<name>A0AAN7WV94_ELEMC</name>
<evidence type="ECO:0000313" key="3">
    <source>
        <dbReference type="EMBL" id="KAK5849917.1"/>
    </source>
</evidence>